<comment type="caution">
    <text evidence="2">The sequence shown here is derived from an EMBL/GenBank/DDBJ whole genome shotgun (WGS) entry which is preliminary data.</text>
</comment>
<dbReference type="RefSeq" id="WP_311387095.1">
    <property type="nucleotide sequence ID" value="NZ_JAVRHU010000001.1"/>
</dbReference>
<protein>
    <submittedName>
        <fullName evidence="2">Uncharacterized protein</fullName>
    </submittedName>
</protein>
<feature type="transmembrane region" description="Helical" evidence="1">
    <location>
        <begin position="149"/>
        <end position="173"/>
    </location>
</feature>
<dbReference type="Proteomes" id="UP001250662">
    <property type="component" value="Unassembled WGS sequence"/>
</dbReference>
<keyword evidence="1" id="KW-0472">Membrane</keyword>
<accession>A0ABU3BF85</accession>
<keyword evidence="1" id="KW-0812">Transmembrane</keyword>
<feature type="transmembrane region" description="Helical" evidence="1">
    <location>
        <begin position="69"/>
        <end position="88"/>
    </location>
</feature>
<keyword evidence="3" id="KW-1185">Reference proteome</keyword>
<feature type="transmembrane region" description="Helical" evidence="1">
    <location>
        <begin position="6"/>
        <end position="26"/>
    </location>
</feature>
<organism evidence="2 3">
    <name type="scientific">Croceitalea vernalis</name>
    <dbReference type="NCBI Taxonomy" id="3075599"/>
    <lineage>
        <taxon>Bacteria</taxon>
        <taxon>Pseudomonadati</taxon>
        <taxon>Bacteroidota</taxon>
        <taxon>Flavobacteriia</taxon>
        <taxon>Flavobacteriales</taxon>
        <taxon>Flavobacteriaceae</taxon>
        <taxon>Croceitalea</taxon>
    </lineage>
</organism>
<evidence type="ECO:0000256" key="1">
    <source>
        <dbReference type="SAM" id="Phobius"/>
    </source>
</evidence>
<dbReference type="EMBL" id="JAVRHU010000001">
    <property type="protein sequence ID" value="MDT0620835.1"/>
    <property type="molecule type" value="Genomic_DNA"/>
</dbReference>
<keyword evidence="1" id="KW-1133">Transmembrane helix</keyword>
<evidence type="ECO:0000313" key="2">
    <source>
        <dbReference type="EMBL" id="MDT0620835.1"/>
    </source>
</evidence>
<gene>
    <name evidence="2" type="ORF">RM520_04305</name>
</gene>
<name>A0ABU3BF85_9FLAO</name>
<reference evidence="2 3" key="1">
    <citation type="submission" date="2023-09" db="EMBL/GenBank/DDBJ databases">
        <authorList>
            <person name="Rey-Velasco X."/>
        </authorList>
    </citation>
    <scope>NUCLEOTIDE SEQUENCE [LARGE SCALE GENOMIC DNA]</scope>
    <source>
        <strain evidence="2 3">P007</strain>
    </source>
</reference>
<evidence type="ECO:0000313" key="3">
    <source>
        <dbReference type="Proteomes" id="UP001250662"/>
    </source>
</evidence>
<proteinExistence type="predicted"/>
<sequence>MDILYILTSIFLVLFMVLATYDGFYLHLWKYKLYQHNESNFEHKTHTVRAILFPIIVWCLLIENSLEFFIIGMVLTFVDLIVLGFDAYSEKDSRDFMGGLPRWEYIIHLFANGFHYAIIALTIGIKLSIEGNSIYYITAPISTSLASNILTIVAENAIPGAVILAFLHVFLLFQNTQNIWDSYRNRINCC</sequence>
<feature type="transmembrane region" description="Helical" evidence="1">
    <location>
        <begin position="47"/>
        <end position="63"/>
    </location>
</feature>
<feature type="transmembrane region" description="Helical" evidence="1">
    <location>
        <begin position="109"/>
        <end position="129"/>
    </location>
</feature>